<protein>
    <recommendedName>
        <fullName evidence="3">Cyclin</fullName>
    </recommendedName>
</protein>
<dbReference type="Proteomes" id="UP000018208">
    <property type="component" value="Unassembled WGS sequence"/>
</dbReference>
<evidence type="ECO:0000313" key="1">
    <source>
        <dbReference type="EMBL" id="KAH0577428.1"/>
    </source>
</evidence>
<keyword evidence="2" id="KW-1185">Reference proteome</keyword>
<dbReference type="OrthoDB" id="337735at2759"/>
<evidence type="ECO:0008006" key="3">
    <source>
        <dbReference type="Google" id="ProtNLM"/>
    </source>
</evidence>
<dbReference type="SUPFAM" id="SSF47954">
    <property type="entry name" value="Cyclin-like"/>
    <property type="match status" value="1"/>
</dbReference>
<dbReference type="GeneID" id="94294804"/>
<reference evidence="1 2" key="1">
    <citation type="journal article" date="2014" name="PLoS Genet.">
        <title>The Genome of Spironucleus salmonicida Highlights a Fish Pathogen Adapted to Fluctuating Environments.</title>
        <authorList>
            <person name="Xu F."/>
            <person name="Jerlstrom-Hultqvist J."/>
            <person name="Einarsson E."/>
            <person name="Astvaldsson A."/>
            <person name="Svard S.G."/>
            <person name="Andersson J.O."/>
        </authorList>
    </citation>
    <scope>NUCLEOTIDE SEQUENCE [LARGE SCALE GENOMIC DNA]</scope>
    <source>
        <strain evidence="1 2">ATCC 50377</strain>
    </source>
</reference>
<dbReference type="KEGG" id="ssao:94294804"/>
<dbReference type="AlphaFoldDB" id="A0A9P8LZR7"/>
<dbReference type="RefSeq" id="XP_067768201.1">
    <property type="nucleotide sequence ID" value="XM_067904719.1"/>
</dbReference>
<gene>
    <name evidence="1" type="ORF">SS50377_20781</name>
</gene>
<proteinExistence type="predicted"/>
<organism evidence="1 2">
    <name type="scientific">Spironucleus salmonicida</name>
    <dbReference type="NCBI Taxonomy" id="348837"/>
    <lineage>
        <taxon>Eukaryota</taxon>
        <taxon>Metamonada</taxon>
        <taxon>Diplomonadida</taxon>
        <taxon>Hexamitidae</taxon>
        <taxon>Hexamitinae</taxon>
        <taxon>Spironucleus</taxon>
    </lineage>
</organism>
<name>A0A9P8LZR7_9EUKA</name>
<evidence type="ECO:0000313" key="2">
    <source>
        <dbReference type="Proteomes" id="UP000018208"/>
    </source>
</evidence>
<sequence>MKVKQLITNLSYLLGNQLEIASGQMLNLLTTLLTDYDIFPELLLRAYFLLQNVKIQNIDTFITLVFIQAKLEDDLYVNLKHYIYIINIAELEKLEIEICQQLDWKVIILQDQFWDLYKVFKLKCTVQS</sequence>
<accession>A0A9P8LZR7</accession>
<dbReference type="EMBL" id="AUWU02000001">
    <property type="protein sequence ID" value="KAH0577428.1"/>
    <property type="molecule type" value="Genomic_DNA"/>
</dbReference>
<comment type="caution">
    <text evidence="1">The sequence shown here is derived from an EMBL/GenBank/DDBJ whole genome shotgun (WGS) entry which is preliminary data.</text>
</comment>
<dbReference type="InterPro" id="IPR036915">
    <property type="entry name" value="Cyclin-like_sf"/>
</dbReference>